<name>A0ABP0PJ07_9DINO</name>
<organism evidence="2 3">
    <name type="scientific">Durusdinium trenchii</name>
    <dbReference type="NCBI Taxonomy" id="1381693"/>
    <lineage>
        <taxon>Eukaryota</taxon>
        <taxon>Sar</taxon>
        <taxon>Alveolata</taxon>
        <taxon>Dinophyceae</taxon>
        <taxon>Suessiales</taxon>
        <taxon>Symbiodiniaceae</taxon>
        <taxon>Durusdinium</taxon>
    </lineage>
</organism>
<dbReference type="EMBL" id="CAXAMN010023228">
    <property type="protein sequence ID" value="CAK9075985.1"/>
    <property type="molecule type" value="Genomic_DNA"/>
</dbReference>
<feature type="region of interest" description="Disordered" evidence="1">
    <location>
        <begin position="836"/>
        <end position="861"/>
    </location>
</feature>
<evidence type="ECO:0000313" key="2">
    <source>
        <dbReference type="EMBL" id="CAK9075985.1"/>
    </source>
</evidence>
<evidence type="ECO:0000313" key="3">
    <source>
        <dbReference type="Proteomes" id="UP001642484"/>
    </source>
</evidence>
<sequence length="1243" mass="138245">MLWDLVRHTLCRALLCQRGRAPFEGFPTALCGPGGDHGVSLQPEAPSLGEKVNSAAMHVHAEEVVGEFPADEGAVKSTSKGTIPKVPGAAASTVNASSLWNSLLRWILHSHCGDLKSFCYSALQGRIGGKNLHYPGPVWPIPVPFPKVFCRGEVQPASKQAAWYRAANMMILVLNWLHMGKPRCWPKGCDPFASLNDEQLAIVERLEHLSGEWLLFRDVTAVSMGRTAGKVESLEAMVHKLEAIAAALSPHTGSGKGSLRGAIPSGAREAMVEDIQLAKPIEADRLNFKGRPSFDPSPYLAEPARSLYEDPLKFATPPEEFFKEVPAVKARGTRKELLALLAALDRTHRLALFSPREVRMGHRAGLFAHMKNLSADRLIFDSRPANLLEPGLNEWTQSMGSLAPILGLHVPPGHIIVAAGEDLKDYYYYYLITPSRAKRNAIAMTLTRAEARRFKFAYQKADRATSRYVPALATMAMGDLNSVEFGQSAHVRLALLHGLVTVKDLLTLRGRIPRQFWSAGFVIDDFIFLEAIDAKASSSSYVSSQLADAMVKLYEQVGLVANPDKRFCAELHPQFWGISIDGIHGLVRAQLDRVLPISFVTAKVAQIGIASRNLLEIIAGAWTAILQSRKRCMLLLDLIFTEIHAHDYQEHIVTLAPLYVSDLTAPTSTRLFAVDASDTKVAGVVAELPQQFSQELGRHTMTRAAWSRILSPWKSYLRVQGTLSPADEVPDGEEPARAHPLWTTLVRTQKFQPLFSHKVPRRQHINLSELQGLLEAETIQAEEEPSSRCNVCTDSQVSLGAVIKGRSSSEQLNTALQCHLPSLLVYNCYPGHQYVPSADNPADDPTRDKELRNPSESPPTWLQDALTGSYEQLDAFLTAAQVDELTLARLPRWQASEIPEDWLTSGREWRRTVFGKTKGTSAAPAVAKTNEPSMPQLWTRSLHRPLGEEATGDDRLPVSRRRRLDIAACAKCNDRIGEAVKPGPRPLRARPAVDLEEVQLLTTHTLVIQQRARQMFVSWLQDELSTEVFESLAARPDLCVVFLRAFGRFLYANAGPLYLFRHLVVYYQRNFPAFPIPLGDAWDLISKWERVQPVEHRKPMPKLVFDSMICLAWHWGWRRWAAVSLLAFHGKMRAREPLDAQRADLLLPCETGASVPAAYLNIRKPKTRNRGKGVVQHAKICDDLALDAREGFYQTYASGNFVPCKSRNIPPKVGSVAVAFRCAEVDRLDAGRLAWRRCRIFVP</sequence>
<dbReference type="Proteomes" id="UP001642484">
    <property type="component" value="Unassembled WGS sequence"/>
</dbReference>
<accession>A0ABP0PJ07</accession>
<proteinExistence type="predicted"/>
<evidence type="ECO:0000256" key="1">
    <source>
        <dbReference type="SAM" id="MobiDB-lite"/>
    </source>
</evidence>
<protein>
    <submittedName>
        <fullName evidence="2">Uncharacterized protein</fullName>
    </submittedName>
</protein>
<feature type="compositionally biased region" description="Basic and acidic residues" evidence="1">
    <location>
        <begin position="844"/>
        <end position="853"/>
    </location>
</feature>
<gene>
    <name evidence="2" type="ORF">CCMP2556_LOCUS37432</name>
</gene>
<reference evidence="2 3" key="1">
    <citation type="submission" date="2024-02" db="EMBL/GenBank/DDBJ databases">
        <authorList>
            <person name="Chen Y."/>
            <person name="Shah S."/>
            <person name="Dougan E. K."/>
            <person name="Thang M."/>
            <person name="Chan C."/>
        </authorList>
    </citation>
    <scope>NUCLEOTIDE SEQUENCE [LARGE SCALE GENOMIC DNA]</scope>
</reference>
<comment type="caution">
    <text evidence="2">The sequence shown here is derived from an EMBL/GenBank/DDBJ whole genome shotgun (WGS) entry which is preliminary data.</text>
</comment>
<keyword evidence="3" id="KW-1185">Reference proteome</keyword>